<dbReference type="AlphaFoldDB" id="A0A4P9XSK5"/>
<dbReference type="Proteomes" id="UP000271241">
    <property type="component" value="Unassembled WGS sequence"/>
</dbReference>
<proteinExistence type="inferred from homology"/>
<feature type="repeat" description="TPR" evidence="8">
    <location>
        <begin position="53"/>
        <end position="86"/>
    </location>
</feature>
<evidence type="ECO:0000256" key="7">
    <source>
        <dbReference type="ARBA" id="ARBA00023140"/>
    </source>
</evidence>
<evidence type="ECO:0000256" key="3">
    <source>
        <dbReference type="ARBA" id="ARBA00005348"/>
    </source>
</evidence>
<evidence type="ECO:0000313" key="10">
    <source>
        <dbReference type="Proteomes" id="UP000271241"/>
    </source>
</evidence>
<evidence type="ECO:0000256" key="5">
    <source>
        <dbReference type="ARBA" id="ARBA00022737"/>
    </source>
</evidence>
<evidence type="ECO:0000313" key="9">
    <source>
        <dbReference type="EMBL" id="RKP08330.1"/>
    </source>
</evidence>
<gene>
    <name evidence="9" type="ORF">THASP1DRAFT_15821</name>
</gene>
<organism evidence="9 10">
    <name type="scientific">Thamnocephalis sphaerospora</name>
    <dbReference type="NCBI Taxonomy" id="78915"/>
    <lineage>
        <taxon>Eukaryota</taxon>
        <taxon>Fungi</taxon>
        <taxon>Fungi incertae sedis</taxon>
        <taxon>Zoopagomycota</taxon>
        <taxon>Zoopagomycotina</taxon>
        <taxon>Zoopagomycetes</taxon>
        <taxon>Zoopagales</taxon>
        <taxon>Sigmoideomycetaceae</taxon>
        <taxon>Thamnocephalis</taxon>
    </lineage>
</organism>
<evidence type="ECO:0000256" key="2">
    <source>
        <dbReference type="ARBA" id="ARBA00004496"/>
    </source>
</evidence>
<dbReference type="InterPro" id="IPR019734">
    <property type="entry name" value="TPR_rpt"/>
</dbReference>
<feature type="repeat" description="TPR" evidence="8">
    <location>
        <begin position="157"/>
        <end position="190"/>
    </location>
</feature>
<keyword evidence="10" id="KW-1185">Reference proteome</keyword>
<protein>
    <submittedName>
        <fullName evidence="9">Uncharacterized protein</fullName>
    </submittedName>
</protein>
<name>A0A4P9XSK5_9FUNG</name>
<comment type="similarity">
    <text evidence="3">Belongs to the peroxisomal targeting signal receptor family.</text>
</comment>
<sequence>MTGGPYTFETDNQYLQHPNPFAEAQRLRDEGGSLTEAALALEAAVQGTESANANAWRQLGEVQAENEKESAAVRALERALELDDNCLPAYVPLAVSLVNEGHDRQAYATLERWLRQRYPDLLIADGAAMAMDVRERVIDSFLIAARSSDGVTRDMDPDVQVGLGILFYGGGEYEKAIDCFVSALESRPEDYLLWNRLGATLANSGKSEEAIAAYHRALDIKPTFVRARYNLGVSCVNIGCHREAVEHLLGALAMHNNKQSTVNVSASLWETLRRSFYMMDRADLAELAQPGADLDKFRGEFDF</sequence>
<dbReference type="GO" id="GO:0005778">
    <property type="term" value="C:peroxisomal membrane"/>
    <property type="evidence" value="ECO:0007669"/>
    <property type="project" value="TreeGrafter"/>
</dbReference>
<dbReference type="Gene3D" id="1.25.40.10">
    <property type="entry name" value="Tetratricopeptide repeat domain"/>
    <property type="match status" value="1"/>
</dbReference>
<dbReference type="PANTHER" id="PTHR10130">
    <property type="entry name" value="PEROXISOMAL TARGETING SIGNAL 1 RECEPTOR PEX5"/>
    <property type="match status" value="1"/>
</dbReference>
<dbReference type="EMBL" id="KZ992613">
    <property type="protein sequence ID" value="RKP08330.1"/>
    <property type="molecule type" value="Genomic_DNA"/>
</dbReference>
<dbReference type="GO" id="GO:0016560">
    <property type="term" value="P:protein import into peroxisome matrix, docking"/>
    <property type="evidence" value="ECO:0007669"/>
    <property type="project" value="TreeGrafter"/>
</dbReference>
<reference evidence="10" key="1">
    <citation type="journal article" date="2018" name="Nat. Microbiol.">
        <title>Leveraging single-cell genomics to expand the fungal tree of life.</title>
        <authorList>
            <person name="Ahrendt S.R."/>
            <person name="Quandt C.A."/>
            <person name="Ciobanu D."/>
            <person name="Clum A."/>
            <person name="Salamov A."/>
            <person name="Andreopoulos B."/>
            <person name="Cheng J.F."/>
            <person name="Woyke T."/>
            <person name="Pelin A."/>
            <person name="Henrissat B."/>
            <person name="Reynolds N.K."/>
            <person name="Benny G.L."/>
            <person name="Smith M.E."/>
            <person name="James T.Y."/>
            <person name="Grigoriev I.V."/>
        </authorList>
    </citation>
    <scope>NUCLEOTIDE SEQUENCE [LARGE SCALE GENOMIC DNA]</scope>
    <source>
        <strain evidence="10">RSA 1356</strain>
    </source>
</reference>
<evidence type="ECO:0000256" key="8">
    <source>
        <dbReference type="PROSITE-ProRule" id="PRU00339"/>
    </source>
</evidence>
<dbReference type="Pfam" id="PF13432">
    <property type="entry name" value="TPR_16"/>
    <property type="match status" value="1"/>
</dbReference>
<dbReference type="GO" id="GO:0005829">
    <property type="term" value="C:cytosol"/>
    <property type="evidence" value="ECO:0007669"/>
    <property type="project" value="TreeGrafter"/>
</dbReference>
<evidence type="ECO:0000256" key="6">
    <source>
        <dbReference type="ARBA" id="ARBA00022803"/>
    </source>
</evidence>
<evidence type="ECO:0000256" key="1">
    <source>
        <dbReference type="ARBA" id="ARBA00004275"/>
    </source>
</evidence>
<keyword evidence="4" id="KW-0963">Cytoplasm</keyword>
<accession>A0A4P9XSK5</accession>
<dbReference type="InterPro" id="IPR024111">
    <property type="entry name" value="PEX5/PEX5L"/>
</dbReference>
<comment type="subcellular location">
    <subcellularLocation>
        <location evidence="2">Cytoplasm</location>
    </subcellularLocation>
    <subcellularLocation>
        <location evidence="1">Peroxisome</location>
    </subcellularLocation>
</comment>
<feature type="repeat" description="TPR" evidence="8">
    <location>
        <begin position="191"/>
        <end position="224"/>
    </location>
</feature>
<dbReference type="PROSITE" id="PS50005">
    <property type="entry name" value="TPR"/>
    <property type="match status" value="3"/>
</dbReference>
<dbReference type="InterPro" id="IPR011990">
    <property type="entry name" value="TPR-like_helical_dom_sf"/>
</dbReference>
<dbReference type="GO" id="GO:0005052">
    <property type="term" value="F:peroxisome matrix targeting signal-1 binding"/>
    <property type="evidence" value="ECO:0007669"/>
    <property type="project" value="TreeGrafter"/>
</dbReference>
<dbReference type="STRING" id="78915.A0A4P9XSK5"/>
<dbReference type="OrthoDB" id="10006023at2759"/>
<dbReference type="PANTHER" id="PTHR10130:SF0">
    <property type="entry name" value="GH08708P"/>
    <property type="match status" value="1"/>
</dbReference>
<dbReference type="SUPFAM" id="SSF48452">
    <property type="entry name" value="TPR-like"/>
    <property type="match status" value="1"/>
</dbReference>
<keyword evidence="6 8" id="KW-0802">TPR repeat</keyword>
<keyword evidence="7" id="KW-0576">Peroxisome</keyword>
<dbReference type="SMART" id="SM00028">
    <property type="entry name" value="TPR"/>
    <property type="match status" value="4"/>
</dbReference>
<evidence type="ECO:0000256" key="4">
    <source>
        <dbReference type="ARBA" id="ARBA00022490"/>
    </source>
</evidence>
<keyword evidence="5" id="KW-0677">Repeat</keyword>